<evidence type="ECO:0000256" key="6">
    <source>
        <dbReference type="ARBA" id="ARBA00023125"/>
    </source>
</evidence>
<dbReference type="Gene3D" id="4.10.900.10">
    <property type="entry name" value="TCF3-CBD (Catenin binding domain)"/>
    <property type="match status" value="1"/>
</dbReference>
<keyword evidence="3" id="KW-0678">Repressor</keyword>
<evidence type="ECO:0000313" key="14">
    <source>
        <dbReference type="Proteomes" id="UP000261360"/>
    </source>
</evidence>
<name>A0A3B4XYV2_SERLL</name>
<dbReference type="Proteomes" id="UP000261360">
    <property type="component" value="Unplaced"/>
</dbReference>
<evidence type="ECO:0000256" key="9">
    <source>
        <dbReference type="ARBA" id="ARBA00023242"/>
    </source>
</evidence>
<dbReference type="GO" id="GO:0060847">
    <property type="term" value="P:endothelial cell fate specification"/>
    <property type="evidence" value="ECO:0007669"/>
    <property type="project" value="UniProtKB-ARBA"/>
</dbReference>
<evidence type="ECO:0000256" key="1">
    <source>
        <dbReference type="ARBA" id="ARBA00004123"/>
    </source>
</evidence>
<dbReference type="STRING" id="1841481.ENSSLDP00000022132"/>
<feature type="compositionally biased region" description="Low complexity" evidence="11">
    <location>
        <begin position="395"/>
        <end position="410"/>
    </location>
</feature>
<dbReference type="SMART" id="SM00398">
    <property type="entry name" value="HMG"/>
    <property type="match status" value="1"/>
</dbReference>
<dbReference type="Pfam" id="PF08347">
    <property type="entry name" value="CTNNB1_binding"/>
    <property type="match status" value="1"/>
</dbReference>
<dbReference type="InterPro" id="IPR009071">
    <property type="entry name" value="HMG_box_dom"/>
</dbReference>
<feature type="DNA-binding region" description="HMG box" evidence="10">
    <location>
        <begin position="262"/>
        <end position="330"/>
    </location>
</feature>
<feature type="region of interest" description="Disordered" evidence="11">
    <location>
        <begin position="233"/>
        <end position="258"/>
    </location>
</feature>
<dbReference type="CDD" id="cd21996">
    <property type="entry name" value="HMG-box_TCF7-like"/>
    <property type="match status" value="1"/>
</dbReference>
<evidence type="ECO:0000313" key="13">
    <source>
        <dbReference type="Ensembl" id="ENSSLDP00000022132.1"/>
    </source>
</evidence>
<keyword evidence="7" id="KW-0010">Activator</keyword>
<evidence type="ECO:0000256" key="11">
    <source>
        <dbReference type="SAM" id="MobiDB-lite"/>
    </source>
</evidence>
<feature type="compositionally biased region" description="Basic and acidic residues" evidence="11">
    <location>
        <begin position="235"/>
        <end position="258"/>
    </location>
</feature>
<dbReference type="GO" id="GO:0021903">
    <property type="term" value="P:rostrocaudal neural tube patterning"/>
    <property type="evidence" value="ECO:0007669"/>
    <property type="project" value="UniProtKB-ARBA"/>
</dbReference>
<evidence type="ECO:0000256" key="5">
    <source>
        <dbReference type="ARBA" id="ARBA00023015"/>
    </source>
</evidence>
<reference evidence="13" key="1">
    <citation type="submission" date="2025-08" db="UniProtKB">
        <authorList>
            <consortium name="Ensembl"/>
        </authorList>
    </citation>
    <scope>IDENTIFICATION</scope>
</reference>
<feature type="compositionally biased region" description="Gly residues" evidence="11">
    <location>
        <begin position="1"/>
        <end position="11"/>
    </location>
</feature>
<dbReference type="PANTHER" id="PTHR10373:SF33">
    <property type="entry name" value="TRANSCRIPTION FACTOR 7"/>
    <property type="match status" value="1"/>
</dbReference>
<dbReference type="GO" id="GO:0010456">
    <property type="term" value="P:cell proliferation in dorsal spinal cord"/>
    <property type="evidence" value="ECO:0007669"/>
    <property type="project" value="UniProtKB-ARBA"/>
</dbReference>
<evidence type="ECO:0000256" key="7">
    <source>
        <dbReference type="ARBA" id="ARBA00023159"/>
    </source>
</evidence>
<accession>A0A3B4XYV2</accession>
<dbReference type="FunFam" id="4.10.900.10:FF:000002">
    <property type="entry name" value="transcription factor 7-like 2 isoform X1"/>
    <property type="match status" value="1"/>
</dbReference>
<evidence type="ECO:0000256" key="4">
    <source>
        <dbReference type="ARBA" id="ARBA00022687"/>
    </source>
</evidence>
<keyword evidence="4" id="KW-0879">Wnt signaling pathway</keyword>
<evidence type="ECO:0000259" key="12">
    <source>
        <dbReference type="PROSITE" id="PS50118"/>
    </source>
</evidence>
<dbReference type="InterPro" id="IPR027397">
    <property type="entry name" value="Catenin-bd_sf"/>
</dbReference>
<feature type="compositionally biased region" description="Basic and acidic residues" evidence="11">
    <location>
        <begin position="19"/>
        <end position="43"/>
    </location>
</feature>
<dbReference type="GeneTree" id="ENSGT00940000159831"/>
<reference evidence="13" key="2">
    <citation type="submission" date="2025-09" db="UniProtKB">
        <authorList>
            <consortium name="Ensembl"/>
        </authorList>
    </citation>
    <scope>IDENTIFICATION</scope>
</reference>
<keyword evidence="6 10" id="KW-0238">DNA-binding</keyword>
<dbReference type="InterPro" id="IPR036910">
    <property type="entry name" value="HMG_box_dom_sf"/>
</dbReference>
<feature type="compositionally biased region" description="Polar residues" evidence="11">
    <location>
        <begin position="47"/>
        <end position="59"/>
    </location>
</feature>
<dbReference type="GO" id="GO:0000785">
    <property type="term" value="C:chromatin"/>
    <property type="evidence" value="ECO:0007669"/>
    <property type="project" value="TreeGrafter"/>
</dbReference>
<evidence type="ECO:0000256" key="10">
    <source>
        <dbReference type="PROSITE-ProRule" id="PRU00267"/>
    </source>
</evidence>
<keyword evidence="8" id="KW-0804">Transcription</keyword>
<evidence type="ECO:0000256" key="8">
    <source>
        <dbReference type="ARBA" id="ARBA00023163"/>
    </source>
</evidence>
<feature type="region of interest" description="Disordered" evidence="11">
    <location>
        <begin position="1"/>
        <end position="79"/>
    </location>
</feature>
<dbReference type="FunFam" id="1.10.30.10:FF:000001">
    <property type="entry name" value="transcription factor 7 isoform X2"/>
    <property type="match status" value="1"/>
</dbReference>
<sequence length="451" mass="50429">MPQLSSGGGDDLGANDEMISFKDEGEQEEKIQENAFTERDLADLKSSLVNESEINQSPNAAVGGTEEREMSKQQDGGMYKTPAYPGYPFLMLPDPYHPNSSVSPSSNKVSVVQQSHGMHPLTSLLPYSNEHFSPSPPHLPTDMSQKTGVHRHQSQDLSGYYSLPPGGVGQITPSMGWQSQPVYPGLSPCGFRQPYSSNLPSASSYSRFPHSLMLGPSGMHPTGIPHPAIVPPTGKQEHDQYDRGMKQQVEPKREKEPKKPVIKKPLNAFMLYMKEMRAKVIAECTLKESAAINQILGRRWHALTREEQAKYYELARKERQLHMQLYPTWSARDNYGKKKRRKREKQQDSNTDPGSPKKCRARFGLNQQTDWCGPCRRKKKCIRYLQGGGCPSPTSSDLSAIDSPPSSSPARHPLYQHQRQRPHSPGCSPPPTSPFCTAKLFSSSRESRSRQ</sequence>
<dbReference type="SUPFAM" id="SSF47095">
    <property type="entry name" value="HMG-box"/>
    <property type="match status" value="1"/>
</dbReference>
<evidence type="ECO:0000256" key="3">
    <source>
        <dbReference type="ARBA" id="ARBA00022491"/>
    </source>
</evidence>
<organism evidence="13 14">
    <name type="scientific">Seriola lalandi dorsalis</name>
    <dbReference type="NCBI Taxonomy" id="1841481"/>
    <lineage>
        <taxon>Eukaryota</taxon>
        <taxon>Metazoa</taxon>
        <taxon>Chordata</taxon>
        <taxon>Craniata</taxon>
        <taxon>Vertebrata</taxon>
        <taxon>Euteleostomi</taxon>
        <taxon>Actinopterygii</taxon>
        <taxon>Neopterygii</taxon>
        <taxon>Teleostei</taxon>
        <taxon>Neoteleostei</taxon>
        <taxon>Acanthomorphata</taxon>
        <taxon>Carangaria</taxon>
        <taxon>Carangiformes</taxon>
        <taxon>Carangidae</taxon>
        <taxon>Seriola</taxon>
    </lineage>
</organism>
<comment type="similarity">
    <text evidence="2">Belongs to the TCF/LEF family.</text>
</comment>
<dbReference type="InterPro" id="IPR013558">
    <property type="entry name" value="CTNNB1-bd_N"/>
</dbReference>
<feature type="region of interest" description="Disordered" evidence="11">
    <location>
        <begin position="389"/>
        <end position="451"/>
    </location>
</feature>
<evidence type="ECO:0000256" key="2">
    <source>
        <dbReference type="ARBA" id="ARBA00006569"/>
    </source>
</evidence>
<dbReference type="AlphaFoldDB" id="A0A3B4XYV2"/>
<dbReference type="Ensembl" id="ENSSLDT00000022852.1">
    <property type="protein sequence ID" value="ENSSLDP00000022132.1"/>
    <property type="gene ID" value="ENSSLDG00000017257.1"/>
</dbReference>
<dbReference type="Gene3D" id="1.10.30.10">
    <property type="entry name" value="High mobility group box domain"/>
    <property type="match status" value="1"/>
</dbReference>
<feature type="domain" description="HMG box" evidence="12">
    <location>
        <begin position="262"/>
        <end position="330"/>
    </location>
</feature>
<dbReference type="GO" id="GO:0030901">
    <property type="term" value="P:midbrain development"/>
    <property type="evidence" value="ECO:0007669"/>
    <property type="project" value="UniProtKB-ARBA"/>
</dbReference>
<protein>
    <submittedName>
        <fullName evidence="13">Transcription factor 7</fullName>
    </submittedName>
</protein>
<keyword evidence="14" id="KW-1185">Reference proteome</keyword>
<comment type="subcellular location">
    <subcellularLocation>
        <location evidence="1">Nucleus</location>
    </subcellularLocation>
</comment>
<feature type="region of interest" description="Disordered" evidence="11">
    <location>
        <begin position="332"/>
        <end position="360"/>
    </location>
</feature>
<dbReference type="InterPro" id="IPR024940">
    <property type="entry name" value="TCF/LEF"/>
</dbReference>
<dbReference type="GO" id="GO:0000981">
    <property type="term" value="F:DNA-binding transcription factor activity, RNA polymerase II-specific"/>
    <property type="evidence" value="ECO:0007669"/>
    <property type="project" value="TreeGrafter"/>
</dbReference>
<dbReference type="GO" id="GO:0060070">
    <property type="term" value="P:canonical Wnt signaling pathway"/>
    <property type="evidence" value="ECO:0007669"/>
    <property type="project" value="TreeGrafter"/>
</dbReference>
<dbReference type="GO" id="GO:0008284">
    <property type="term" value="P:positive regulation of cell population proliferation"/>
    <property type="evidence" value="ECO:0007669"/>
    <property type="project" value="UniProtKB-ARBA"/>
</dbReference>
<dbReference type="GO" id="GO:1990907">
    <property type="term" value="C:beta-catenin-TCF complex"/>
    <property type="evidence" value="ECO:0007669"/>
    <property type="project" value="TreeGrafter"/>
</dbReference>
<dbReference type="SMART" id="SM01366">
    <property type="entry name" value="c-clamp"/>
    <property type="match status" value="1"/>
</dbReference>
<dbReference type="Pfam" id="PF00505">
    <property type="entry name" value="HMG_box"/>
    <property type="match status" value="1"/>
</dbReference>
<dbReference type="GO" id="GO:0007507">
    <property type="term" value="P:heart development"/>
    <property type="evidence" value="ECO:0007669"/>
    <property type="project" value="UniProtKB-ARBA"/>
</dbReference>
<keyword evidence="9 10" id="KW-0539">Nucleus</keyword>
<dbReference type="PANTHER" id="PTHR10373">
    <property type="entry name" value="TRANSCRIPTION FACTOR 7 FAMILY MEMBER"/>
    <property type="match status" value="1"/>
</dbReference>
<dbReference type="PROSITE" id="PS50118">
    <property type="entry name" value="HMG_BOX_2"/>
    <property type="match status" value="1"/>
</dbReference>
<keyword evidence="5" id="KW-0805">Transcription regulation</keyword>
<proteinExistence type="inferred from homology"/>
<dbReference type="GO" id="GO:0000978">
    <property type="term" value="F:RNA polymerase II cis-regulatory region sequence-specific DNA binding"/>
    <property type="evidence" value="ECO:0007669"/>
    <property type="project" value="TreeGrafter"/>
</dbReference>